<keyword evidence="1" id="KW-0378">Hydrolase</keyword>
<dbReference type="EMBL" id="JBHUCM010000033">
    <property type="protein sequence ID" value="MFD1542791.1"/>
    <property type="molecule type" value="Genomic_DNA"/>
</dbReference>
<dbReference type="RefSeq" id="WP_219536471.1">
    <property type="nucleotide sequence ID" value="NZ_JAHKRM010000030.1"/>
</dbReference>
<evidence type="ECO:0000313" key="2">
    <source>
        <dbReference type="Proteomes" id="UP001597097"/>
    </source>
</evidence>
<accession>A0ABW4GK92</accession>
<proteinExistence type="predicted"/>
<gene>
    <name evidence="1" type="ORF">ACFSJ0_37460</name>
</gene>
<dbReference type="GO" id="GO:0016787">
    <property type="term" value="F:hydrolase activity"/>
    <property type="evidence" value="ECO:0007669"/>
    <property type="project" value="UniProtKB-KW"/>
</dbReference>
<comment type="caution">
    <text evidence="1">The sequence shown here is derived from an EMBL/GenBank/DDBJ whole genome shotgun (WGS) entry which is preliminary data.</text>
</comment>
<keyword evidence="2" id="KW-1185">Reference proteome</keyword>
<protein>
    <submittedName>
        <fullName evidence="1">Alpha/beta fold hydrolase</fullName>
    </submittedName>
</protein>
<reference evidence="2" key="1">
    <citation type="journal article" date="2019" name="Int. J. Syst. Evol. Microbiol.">
        <title>The Global Catalogue of Microorganisms (GCM) 10K type strain sequencing project: providing services to taxonomists for standard genome sequencing and annotation.</title>
        <authorList>
            <consortium name="The Broad Institute Genomics Platform"/>
            <consortium name="The Broad Institute Genome Sequencing Center for Infectious Disease"/>
            <person name="Wu L."/>
            <person name="Ma J."/>
        </authorList>
    </citation>
    <scope>NUCLEOTIDE SEQUENCE [LARGE SCALE GENOMIC DNA]</scope>
    <source>
        <strain evidence="2">CGMCC 1.15399</strain>
    </source>
</reference>
<organism evidence="1 2">
    <name type="scientific">Nonomuraea guangzhouensis</name>
    <dbReference type="NCBI Taxonomy" id="1291555"/>
    <lineage>
        <taxon>Bacteria</taxon>
        <taxon>Bacillati</taxon>
        <taxon>Actinomycetota</taxon>
        <taxon>Actinomycetes</taxon>
        <taxon>Streptosporangiales</taxon>
        <taxon>Streptosporangiaceae</taxon>
        <taxon>Nonomuraea</taxon>
    </lineage>
</organism>
<dbReference type="Proteomes" id="UP001597097">
    <property type="component" value="Unassembled WGS sequence"/>
</dbReference>
<name>A0ABW4GK92_9ACTN</name>
<sequence>MTVPALIVAFEHDVQFPPSRAREAAGIWPDATYVEIPVVAHGNGAFDAAGGIGKALLDFYAR</sequence>
<evidence type="ECO:0000313" key="1">
    <source>
        <dbReference type="EMBL" id="MFD1542791.1"/>
    </source>
</evidence>